<keyword evidence="5" id="KW-0663">Pyridoxal phosphate</keyword>
<feature type="compositionally biased region" description="Basic and acidic residues" evidence="7">
    <location>
        <begin position="1"/>
        <end position="16"/>
    </location>
</feature>
<comment type="subunit">
    <text evidence="2">Homodimer.</text>
</comment>
<dbReference type="AlphaFoldDB" id="A0AAD7FMM6"/>
<feature type="domain" description="Aminotransferase class I/classII large" evidence="8">
    <location>
        <begin position="216"/>
        <end position="618"/>
    </location>
</feature>
<dbReference type="EMBL" id="JARKIF010000010">
    <property type="protein sequence ID" value="KAJ7628854.1"/>
    <property type="molecule type" value="Genomic_DNA"/>
</dbReference>
<name>A0AAD7FMM6_9AGAR</name>
<dbReference type="GO" id="GO:0030170">
    <property type="term" value="F:pyridoxal phosphate binding"/>
    <property type="evidence" value="ECO:0007669"/>
    <property type="project" value="InterPro"/>
</dbReference>
<comment type="similarity">
    <text evidence="6">Belongs to the class-I pyridoxal-phosphate-dependent aminotransferase family. Alanine aminotransferase subfamily.</text>
</comment>
<sequence length="630" mass="68888">MDAERAHSDPRERTFEKTSGFGKPQKLGENHCKTVVGDGRWRRPIKSDVKSVRLALAFALLGVQSRISRNEARFKKGRGQETDPGSLCRHVPAHKGHSIMLRAASSSRRHCIPSNLPSIRQRQQFMRPLTLDQLNQQLQTVEYAVRGEIAIRADELRDRLKQADNGLAFTEVISSNIGNPQQKGLNQKPITFTRQVAALMEWPELADKVADESIFPPDVRARAKELRENIGSIGAYSHSQGVPFIRQQVAAFIKNRDSAHLTRDAIASGAAERYAVSTDDLFLTAGASAGVSLLINLLITAPTDGVLIPIPQYPLYTATLAQHHGSPVPYFLNEDAEWATDVDGIQTALDAAEKEGTKVKALVVINPGNPTGGLLSEREMRGVIELCDRNGLTLLADEVYQDNIHDRGKHAFVSFKRVLRDMQAEAKAAGKSEDALRVPLVSFHSISKGVSGECGRRGGYFELTNVTRPVRDLVYKLVSVGLCPPLSGQIGVDSMVRPPKEGDASYALWKEETSAIHAALAARTKTIAHGLNALEGVSCVQSPGALYLFPRITLPAAAIKAAEKQGKAPDAVYAMELLEATGICVVPGSGFRQKEGEWHYRLTCLCPGTDAYVDKLVKFHEGYLAKWKGQ</sequence>
<dbReference type="InterPro" id="IPR015424">
    <property type="entry name" value="PyrdxlP-dep_Trfase"/>
</dbReference>
<dbReference type="Gene3D" id="3.90.1150.10">
    <property type="entry name" value="Aspartate Aminotransferase, domain 1"/>
    <property type="match status" value="1"/>
</dbReference>
<dbReference type="FunFam" id="3.40.640.10:FF:000012">
    <property type="entry name" value="alanine aminotransferase 2"/>
    <property type="match status" value="1"/>
</dbReference>
<dbReference type="Gene3D" id="1.10.287.1970">
    <property type="match status" value="1"/>
</dbReference>
<keyword evidence="10" id="KW-1185">Reference proteome</keyword>
<keyword evidence="3" id="KW-0032">Aminotransferase</keyword>
<dbReference type="InterPro" id="IPR004839">
    <property type="entry name" value="Aminotransferase_I/II_large"/>
</dbReference>
<dbReference type="CDD" id="cd00609">
    <property type="entry name" value="AAT_like"/>
    <property type="match status" value="1"/>
</dbReference>
<evidence type="ECO:0000313" key="9">
    <source>
        <dbReference type="EMBL" id="KAJ7628854.1"/>
    </source>
</evidence>
<evidence type="ECO:0000256" key="7">
    <source>
        <dbReference type="SAM" id="MobiDB-lite"/>
    </source>
</evidence>
<gene>
    <name evidence="9" type="ORF">FB45DRAFT_919372</name>
</gene>
<evidence type="ECO:0000256" key="1">
    <source>
        <dbReference type="ARBA" id="ARBA00001933"/>
    </source>
</evidence>
<reference evidence="9" key="1">
    <citation type="submission" date="2023-03" db="EMBL/GenBank/DDBJ databases">
        <title>Massive genome expansion in bonnet fungi (Mycena s.s.) driven by repeated elements and novel gene families across ecological guilds.</title>
        <authorList>
            <consortium name="Lawrence Berkeley National Laboratory"/>
            <person name="Harder C.B."/>
            <person name="Miyauchi S."/>
            <person name="Viragh M."/>
            <person name="Kuo A."/>
            <person name="Thoen E."/>
            <person name="Andreopoulos B."/>
            <person name="Lu D."/>
            <person name="Skrede I."/>
            <person name="Drula E."/>
            <person name="Henrissat B."/>
            <person name="Morin E."/>
            <person name="Kohler A."/>
            <person name="Barry K."/>
            <person name="LaButti K."/>
            <person name="Morin E."/>
            <person name="Salamov A."/>
            <person name="Lipzen A."/>
            <person name="Mereny Z."/>
            <person name="Hegedus B."/>
            <person name="Baldrian P."/>
            <person name="Stursova M."/>
            <person name="Weitz H."/>
            <person name="Taylor A."/>
            <person name="Grigoriev I.V."/>
            <person name="Nagy L.G."/>
            <person name="Martin F."/>
            <person name="Kauserud H."/>
        </authorList>
    </citation>
    <scope>NUCLEOTIDE SEQUENCE</scope>
    <source>
        <strain evidence="9">9284</strain>
    </source>
</reference>
<evidence type="ECO:0000259" key="8">
    <source>
        <dbReference type="Pfam" id="PF00155"/>
    </source>
</evidence>
<dbReference type="PANTHER" id="PTHR11751">
    <property type="entry name" value="ALANINE AMINOTRANSFERASE"/>
    <property type="match status" value="1"/>
</dbReference>
<dbReference type="SUPFAM" id="SSF53383">
    <property type="entry name" value="PLP-dependent transferases"/>
    <property type="match status" value="1"/>
</dbReference>
<accession>A0AAD7FMM6</accession>
<dbReference type="InterPro" id="IPR015422">
    <property type="entry name" value="PyrdxlP-dep_Trfase_small"/>
</dbReference>
<dbReference type="InterPro" id="IPR045088">
    <property type="entry name" value="ALAT1/2-like"/>
</dbReference>
<dbReference type="GO" id="GO:0008483">
    <property type="term" value="F:transaminase activity"/>
    <property type="evidence" value="ECO:0007669"/>
    <property type="project" value="UniProtKB-KW"/>
</dbReference>
<evidence type="ECO:0000313" key="10">
    <source>
        <dbReference type="Proteomes" id="UP001221142"/>
    </source>
</evidence>
<evidence type="ECO:0000256" key="5">
    <source>
        <dbReference type="ARBA" id="ARBA00022898"/>
    </source>
</evidence>
<protein>
    <submittedName>
        <fullName evidence="9">Transaminase</fullName>
    </submittedName>
</protein>
<organism evidence="9 10">
    <name type="scientific">Roridomyces roridus</name>
    <dbReference type="NCBI Taxonomy" id="1738132"/>
    <lineage>
        <taxon>Eukaryota</taxon>
        <taxon>Fungi</taxon>
        <taxon>Dikarya</taxon>
        <taxon>Basidiomycota</taxon>
        <taxon>Agaricomycotina</taxon>
        <taxon>Agaricomycetes</taxon>
        <taxon>Agaricomycetidae</taxon>
        <taxon>Agaricales</taxon>
        <taxon>Marasmiineae</taxon>
        <taxon>Mycenaceae</taxon>
        <taxon>Roridomyces</taxon>
    </lineage>
</organism>
<feature type="region of interest" description="Disordered" evidence="7">
    <location>
        <begin position="1"/>
        <end position="29"/>
    </location>
</feature>
<evidence type="ECO:0000256" key="3">
    <source>
        <dbReference type="ARBA" id="ARBA00022576"/>
    </source>
</evidence>
<evidence type="ECO:0000256" key="4">
    <source>
        <dbReference type="ARBA" id="ARBA00022679"/>
    </source>
</evidence>
<proteinExistence type="inferred from homology"/>
<comment type="caution">
    <text evidence="9">The sequence shown here is derived from an EMBL/GenBank/DDBJ whole genome shotgun (WGS) entry which is preliminary data.</text>
</comment>
<evidence type="ECO:0000256" key="6">
    <source>
        <dbReference type="ARBA" id="ARBA00025785"/>
    </source>
</evidence>
<keyword evidence="4" id="KW-0808">Transferase</keyword>
<dbReference type="FunFam" id="3.90.1150.10:FF:000151">
    <property type="entry name" value="Alanine aminotransferase 2"/>
    <property type="match status" value="1"/>
</dbReference>
<evidence type="ECO:0000256" key="2">
    <source>
        <dbReference type="ARBA" id="ARBA00011738"/>
    </source>
</evidence>
<dbReference type="PANTHER" id="PTHR11751:SF29">
    <property type="entry name" value="ALANINE TRANSAMINASE"/>
    <property type="match status" value="1"/>
</dbReference>
<dbReference type="InterPro" id="IPR015421">
    <property type="entry name" value="PyrdxlP-dep_Trfase_major"/>
</dbReference>
<comment type="cofactor">
    <cofactor evidence="1">
        <name>pyridoxal 5'-phosphate</name>
        <dbReference type="ChEBI" id="CHEBI:597326"/>
    </cofactor>
</comment>
<dbReference type="Pfam" id="PF00155">
    <property type="entry name" value="Aminotran_1_2"/>
    <property type="match status" value="1"/>
</dbReference>
<dbReference type="Proteomes" id="UP001221142">
    <property type="component" value="Unassembled WGS sequence"/>
</dbReference>
<dbReference type="Gene3D" id="3.40.640.10">
    <property type="entry name" value="Type I PLP-dependent aspartate aminotransferase-like (Major domain)"/>
    <property type="match status" value="1"/>
</dbReference>